<dbReference type="InterPro" id="IPR004378">
    <property type="entry name" value="F420H2_quin_Rdtase"/>
</dbReference>
<accession>A0A6L3VF26</accession>
<gene>
    <name evidence="4" type="ORF">F9B16_41990</name>
</gene>
<dbReference type="InterPro" id="IPR012312">
    <property type="entry name" value="Hemerythrin-like"/>
</dbReference>
<proteinExistence type="inferred from homology"/>
<dbReference type="Proteomes" id="UP000483004">
    <property type="component" value="Unassembled WGS sequence"/>
</dbReference>
<sequence length="297" mass="32552">MGDRLVSDWNRAIIEEFRANGGAVGGPFAGADLLLLTATGARTGGRRTTPLGYMADGDRLLVFASNAGADHDPDWYRNVRADPRVTVEVGTETFDGVALPVEGEERDRLYARQGELVPAYADYQRNTSRVIPVVALHRARLDGRAWAIGDELVQIHNDLRAQLAGLRDAVLASLDGRPAPLPDLRGQLREHCVSVCDVLGEHHDNEEGRAFPRLEAQFPGLAPVIERLRREHVEVTGARKELQAMVDDLGSADPGRVRAELDRITAELDAHFAYEEEQLGAVLNAVGPIWRTGPHRS</sequence>
<organism evidence="4 5">
    <name type="scientific">Actinomadura montaniterrae</name>
    <dbReference type="NCBI Taxonomy" id="1803903"/>
    <lineage>
        <taxon>Bacteria</taxon>
        <taxon>Bacillati</taxon>
        <taxon>Actinomycetota</taxon>
        <taxon>Actinomycetes</taxon>
        <taxon>Streptosporangiales</taxon>
        <taxon>Thermomonosporaceae</taxon>
        <taxon>Actinomadura</taxon>
    </lineage>
</organism>
<dbReference type="AlphaFoldDB" id="A0A6L3VF26"/>
<evidence type="ECO:0000313" key="5">
    <source>
        <dbReference type="Proteomes" id="UP000483004"/>
    </source>
</evidence>
<dbReference type="Pfam" id="PF04075">
    <property type="entry name" value="F420H2_quin_red"/>
    <property type="match status" value="1"/>
</dbReference>
<dbReference type="NCBIfam" id="TIGR00026">
    <property type="entry name" value="hi_GC_TIGR00026"/>
    <property type="match status" value="1"/>
</dbReference>
<evidence type="ECO:0000256" key="2">
    <source>
        <dbReference type="ARBA" id="ARBA00049106"/>
    </source>
</evidence>
<dbReference type="PANTHER" id="PTHR39428:SF1">
    <property type="entry name" value="F420H(2)-DEPENDENT QUINONE REDUCTASE RV1261C"/>
    <property type="match status" value="1"/>
</dbReference>
<keyword evidence="5" id="KW-1185">Reference proteome</keyword>
<name>A0A6L3VF26_9ACTN</name>
<dbReference type="CDD" id="cd12108">
    <property type="entry name" value="Hr-like"/>
    <property type="match status" value="1"/>
</dbReference>
<dbReference type="Gene3D" id="2.30.110.10">
    <property type="entry name" value="Electron Transport, Fmn-binding Protein, Chain A"/>
    <property type="match status" value="1"/>
</dbReference>
<dbReference type="OrthoDB" id="8225825at2"/>
<evidence type="ECO:0000259" key="3">
    <source>
        <dbReference type="Pfam" id="PF01814"/>
    </source>
</evidence>
<feature type="domain" description="Hemerythrin-like" evidence="3">
    <location>
        <begin position="150"/>
        <end position="280"/>
    </location>
</feature>
<comment type="similarity">
    <text evidence="1">Belongs to the F420H(2)-dependent quinone reductase family.</text>
</comment>
<reference evidence="4 5" key="1">
    <citation type="submission" date="2019-09" db="EMBL/GenBank/DDBJ databases">
        <title>Actinomadura physcomitrii sp. nov., a novel actinomycete isolated from moss [Physcomitrium sphaericum (Ludw) Fuernr].</title>
        <authorList>
            <person name="Liu C."/>
            <person name="Zhuang X."/>
        </authorList>
    </citation>
    <scope>NUCLEOTIDE SEQUENCE [LARGE SCALE GENOMIC DNA]</scope>
    <source>
        <strain evidence="4 5">CYP1-1B</strain>
    </source>
</reference>
<dbReference type="EMBL" id="WBMR01000225">
    <property type="protein sequence ID" value="KAB2364212.1"/>
    <property type="molecule type" value="Genomic_DNA"/>
</dbReference>
<protein>
    <submittedName>
        <fullName evidence="4">Nitroreductase family deazaflavin-dependent oxidoreductase</fullName>
    </submittedName>
</protein>
<dbReference type="SUPFAM" id="SSF50475">
    <property type="entry name" value="FMN-binding split barrel"/>
    <property type="match status" value="1"/>
</dbReference>
<comment type="catalytic activity">
    <reaction evidence="2">
        <text>oxidized coenzyme F420-(gamma-L-Glu)(n) + a quinol + H(+) = reduced coenzyme F420-(gamma-L-Glu)(n) + a quinone</text>
        <dbReference type="Rhea" id="RHEA:39663"/>
        <dbReference type="Rhea" id="RHEA-COMP:12939"/>
        <dbReference type="Rhea" id="RHEA-COMP:14378"/>
        <dbReference type="ChEBI" id="CHEBI:15378"/>
        <dbReference type="ChEBI" id="CHEBI:24646"/>
        <dbReference type="ChEBI" id="CHEBI:132124"/>
        <dbReference type="ChEBI" id="CHEBI:133980"/>
        <dbReference type="ChEBI" id="CHEBI:139511"/>
    </reaction>
</comment>
<evidence type="ECO:0000256" key="1">
    <source>
        <dbReference type="ARBA" id="ARBA00008710"/>
    </source>
</evidence>
<dbReference type="GO" id="GO:0016491">
    <property type="term" value="F:oxidoreductase activity"/>
    <property type="evidence" value="ECO:0007669"/>
    <property type="project" value="InterPro"/>
</dbReference>
<dbReference type="GO" id="GO:0070967">
    <property type="term" value="F:coenzyme F420 binding"/>
    <property type="evidence" value="ECO:0007669"/>
    <property type="project" value="TreeGrafter"/>
</dbReference>
<dbReference type="InterPro" id="IPR012349">
    <property type="entry name" value="Split_barrel_FMN-bd"/>
</dbReference>
<dbReference type="Gene3D" id="1.20.120.520">
    <property type="entry name" value="nmb1532 protein domain like"/>
    <property type="match status" value="1"/>
</dbReference>
<dbReference type="Pfam" id="PF01814">
    <property type="entry name" value="Hemerythrin"/>
    <property type="match status" value="1"/>
</dbReference>
<evidence type="ECO:0000313" key="4">
    <source>
        <dbReference type="EMBL" id="KAB2364212.1"/>
    </source>
</evidence>
<dbReference type="PANTHER" id="PTHR39428">
    <property type="entry name" value="F420H(2)-DEPENDENT QUINONE REDUCTASE RV1261C"/>
    <property type="match status" value="1"/>
</dbReference>
<comment type="caution">
    <text evidence="4">The sequence shown here is derived from an EMBL/GenBank/DDBJ whole genome shotgun (WGS) entry which is preliminary data.</text>
</comment>
<dbReference type="GO" id="GO:0005886">
    <property type="term" value="C:plasma membrane"/>
    <property type="evidence" value="ECO:0007669"/>
    <property type="project" value="TreeGrafter"/>
</dbReference>